<dbReference type="Proteomes" id="UP000270034">
    <property type="component" value="Chromosome"/>
</dbReference>
<proteinExistence type="predicted"/>
<evidence type="ECO:0000313" key="1">
    <source>
        <dbReference type="EMBL" id="BBC79234.1"/>
    </source>
</evidence>
<sequence>MTSRSCLVPSGLGGFNAKTGAAALGGAALLFSPALAHAADTAPP</sequence>
<gene>
    <name evidence="1" type="ORF">AcetOrient_orf01298</name>
</gene>
<organism evidence="1 2">
    <name type="scientific">Acetobacter orientalis</name>
    <dbReference type="NCBI Taxonomy" id="146474"/>
    <lineage>
        <taxon>Bacteria</taxon>
        <taxon>Pseudomonadati</taxon>
        <taxon>Pseudomonadota</taxon>
        <taxon>Alphaproteobacteria</taxon>
        <taxon>Acetobacterales</taxon>
        <taxon>Acetobacteraceae</taxon>
        <taxon>Acetobacter</taxon>
    </lineage>
</organism>
<evidence type="ECO:0000313" key="2">
    <source>
        <dbReference type="Proteomes" id="UP000270034"/>
    </source>
</evidence>
<dbReference type="EMBL" id="AP018515">
    <property type="protein sequence ID" value="BBC79234.1"/>
    <property type="molecule type" value="Genomic_DNA"/>
</dbReference>
<dbReference type="KEGG" id="aot:AcetOri_orf01298"/>
<dbReference type="AlphaFoldDB" id="A0A2Z5ZEV9"/>
<reference evidence="1 2" key="1">
    <citation type="submission" date="2018-02" db="EMBL/GenBank/DDBJ databases">
        <title>Acetobacter orientalis genome.</title>
        <authorList>
            <person name="Nakashima N."/>
            <person name="Tamura T."/>
        </authorList>
    </citation>
    <scope>NUCLEOTIDE SEQUENCE [LARGE SCALE GENOMIC DNA]</scope>
    <source>
        <strain evidence="1 2">FAN1</strain>
    </source>
</reference>
<accession>A0A2Z5ZEV9</accession>
<protein>
    <submittedName>
        <fullName evidence="1">Ammonium transporter</fullName>
    </submittedName>
</protein>
<name>A0A2Z5ZEV9_9PROT</name>